<evidence type="ECO:0000313" key="2">
    <source>
        <dbReference type="Proteomes" id="UP000012313"/>
    </source>
</evidence>
<accession>N1WRY3</accession>
<name>N1WRY3_9LEPT</name>
<gene>
    <name evidence="1" type="ORF">LEP1GSC060_3876</name>
</gene>
<dbReference type="EMBL" id="AOHC02000021">
    <property type="protein sequence ID" value="EMY78598.1"/>
    <property type="molecule type" value="Genomic_DNA"/>
</dbReference>
<evidence type="ECO:0000313" key="1">
    <source>
        <dbReference type="EMBL" id="EMY78598.1"/>
    </source>
</evidence>
<proteinExistence type="predicted"/>
<dbReference type="Proteomes" id="UP000012313">
    <property type="component" value="Unassembled WGS sequence"/>
</dbReference>
<reference evidence="1" key="1">
    <citation type="submission" date="2013-03" db="EMBL/GenBank/DDBJ databases">
        <authorList>
            <person name="Harkins D.M."/>
            <person name="Durkin A.S."/>
            <person name="Brinkac L.M."/>
            <person name="Haft D.H."/>
            <person name="Selengut J.D."/>
            <person name="Sanka R."/>
            <person name="DePew J."/>
            <person name="Purushe J."/>
            <person name="Hartskeerl R.A."/>
            <person name="Ahmed A."/>
            <person name="van der Linden H."/>
            <person name="Goris M.G.A."/>
            <person name="Vinetz J.M."/>
            <person name="Sutton G.G."/>
            <person name="Nierman W.C."/>
            <person name="Fouts D.E."/>
        </authorList>
    </citation>
    <scope>NUCLEOTIDE SEQUENCE [LARGE SCALE GENOMIC DNA]</scope>
    <source>
        <strain evidence="1">ICFT</strain>
    </source>
</reference>
<protein>
    <submittedName>
        <fullName evidence="1">Uncharacterized protein</fullName>
    </submittedName>
</protein>
<comment type="caution">
    <text evidence="1">The sequence shown here is derived from an EMBL/GenBank/DDBJ whole genome shotgun (WGS) entry which is preliminary data.</text>
</comment>
<sequence>MKNKILRMFEFPHCNGLSEEKRNPRTFSGNFQTISYEF</sequence>
<dbReference type="AlphaFoldDB" id="N1WRY3"/>
<organism evidence="1 2">
    <name type="scientific">Leptospira weilii serovar Ranarum str. ICFT</name>
    <dbReference type="NCBI Taxonomy" id="1218598"/>
    <lineage>
        <taxon>Bacteria</taxon>
        <taxon>Pseudomonadati</taxon>
        <taxon>Spirochaetota</taxon>
        <taxon>Spirochaetia</taxon>
        <taxon>Leptospirales</taxon>
        <taxon>Leptospiraceae</taxon>
        <taxon>Leptospira</taxon>
    </lineage>
</organism>
<keyword evidence="2" id="KW-1185">Reference proteome</keyword>